<dbReference type="PANTHER" id="PTHR24082:SF283">
    <property type="entry name" value="NUCLEAR HORMONE RECEPTOR HR96"/>
    <property type="match status" value="1"/>
</dbReference>
<keyword evidence="8" id="KW-0539">Nucleus</keyword>
<keyword evidence="7" id="KW-0675">Receptor</keyword>
<dbReference type="PROSITE" id="PS51030">
    <property type="entry name" value="NUCLEAR_REC_DBD_2"/>
    <property type="match status" value="1"/>
</dbReference>
<dbReference type="PRINTS" id="PR00047">
    <property type="entry name" value="STROIDFINGER"/>
</dbReference>
<keyword evidence="2" id="KW-0863">Zinc-finger</keyword>
<organism evidence="10 13">
    <name type="scientific">Adineta ricciae</name>
    <name type="common">Rotifer</name>
    <dbReference type="NCBI Taxonomy" id="249248"/>
    <lineage>
        <taxon>Eukaryota</taxon>
        <taxon>Metazoa</taxon>
        <taxon>Spiralia</taxon>
        <taxon>Gnathifera</taxon>
        <taxon>Rotifera</taxon>
        <taxon>Eurotatoria</taxon>
        <taxon>Bdelloidea</taxon>
        <taxon>Adinetida</taxon>
        <taxon>Adinetidae</taxon>
        <taxon>Adineta</taxon>
    </lineage>
</organism>
<keyword evidence="3" id="KW-0862">Zinc</keyword>
<keyword evidence="4" id="KW-0805">Transcription regulation</keyword>
<dbReference type="GO" id="GO:0030154">
    <property type="term" value="P:cell differentiation"/>
    <property type="evidence" value="ECO:0007669"/>
    <property type="project" value="TreeGrafter"/>
</dbReference>
<dbReference type="GO" id="GO:0008270">
    <property type="term" value="F:zinc ion binding"/>
    <property type="evidence" value="ECO:0007669"/>
    <property type="project" value="UniProtKB-KW"/>
</dbReference>
<dbReference type="InterPro" id="IPR035500">
    <property type="entry name" value="NHR-like_dom_sf"/>
</dbReference>
<dbReference type="Gene3D" id="1.10.565.10">
    <property type="entry name" value="Retinoid X Receptor"/>
    <property type="match status" value="1"/>
</dbReference>
<gene>
    <name evidence="10" type="ORF">EDS130_LOCUS2718</name>
    <name evidence="11" type="ORF">XAT740_LOCUS10876</name>
</gene>
<dbReference type="OrthoDB" id="9996608at2759"/>
<dbReference type="SMART" id="SM00399">
    <property type="entry name" value="ZnF_C4"/>
    <property type="match status" value="1"/>
</dbReference>
<evidence type="ECO:0000313" key="10">
    <source>
        <dbReference type="EMBL" id="CAF0759179.1"/>
    </source>
</evidence>
<dbReference type="InterPro" id="IPR050234">
    <property type="entry name" value="Nuclear_hormone_rcpt_NR1"/>
</dbReference>
<sequence length="390" mass="45133">MAENPCTGTSKSRQLGPCSVCGANSIGINFGVLTCMACKAFFRRNAVKLGKTEFICYQNGDCLVTHDLRRMCNCCRLAKCFRVGMQKSSILSESEKQARKDLVDQNRRKREERKLMRHTEKIRLSLNAYSSEKGPKALSPFDQMILTNIFNIYERAYSQKGVEPFTNAPVLKHATVDTFFNDSERRVRVLFDFFKLIPEFNKLPIMDRARLVRTNFGPLFHMNESILNRSSHENFIFSLQAAFGEIGALEVRISFEREREYSYDPILLKLIMIIWCFSLGMNKYTYNIDTSVIYEDTLAIFASESVYVELLWRYLLSRLPSTEYTVKFFNSFVLNVLWLQRTCLSVDRFMLKSERNVKNIVPLLQCIICPSPDSLYATEHTSDMNFGNVQ</sequence>
<evidence type="ECO:0000256" key="8">
    <source>
        <dbReference type="ARBA" id="ARBA00023242"/>
    </source>
</evidence>
<dbReference type="GO" id="GO:0000978">
    <property type="term" value="F:RNA polymerase II cis-regulatory region sequence-specific DNA binding"/>
    <property type="evidence" value="ECO:0007669"/>
    <property type="project" value="TreeGrafter"/>
</dbReference>
<dbReference type="Pfam" id="PF00105">
    <property type="entry name" value="zf-C4"/>
    <property type="match status" value="1"/>
</dbReference>
<dbReference type="PANTHER" id="PTHR24082">
    <property type="entry name" value="NUCLEAR HORMONE RECEPTOR"/>
    <property type="match status" value="1"/>
</dbReference>
<dbReference type="EMBL" id="CAJNOR010000587">
    <property type="protein sequence ID" value="CAF0955059.1"/>
    <property type="molecule type" value="Genomic_DNA"/>
</dbReference>
<dbReference type="GO" id="GO:0045944">
    <property type="term" value="P:positive regulation of transcription by RNA polymerase II"/>
    <property type="evidence" value="ECO:0007669"/>
    <property type="project" value="TreeGrafter"/>
</dbReference>
<evidence type="ECO:0000313" key="11">
    <source>
        <dbReference type="EMBL" id="CAF0955059.1"/>
    </source>
</evidence>
<evidence type="ECO:0000256" key="1">
    <source>
        <dbReference type="ARBA" id="ARBA00022723"/>
    </source>
</evidence>
<accession>A0A813PZX4</accession>
<dbReference type="SUPFAM" id="SSF57716">
    <property type="entry name" value="Glucocorticoid receptor-like (DNA-binding domain)"/>
    <property type="match status" value="1"/>
</dbReference>
<proteinExistence type="predicted"/>
<dbReference type="InterPro" id="IPR001628">
    <property type="entry name" value="Znf_hrmn_rcpt"/>
</dbReference>
<dbReference type="GO" id="GO:0000122">
    <property type="term" value="P:negative regulation of transcription by RNA polymerase II"/>
    <property type="evidence" value="ECO:0007669"/>
    <property type="project" value="TreeGrafter"/>
</dbReference>
<keyword evidence="6" id="KW-0804">Transcription</keyword>
<dbReference type="GO" id="GO:0004879">
    <property type="term" value="F:nuclear receptor activity"/>
    <property type="evidence" value="ECO:0007669"/>
    <property type="project" value="TreeGrafter"/>
</dbReference>
<name>A0A813PZX4_ADIRI</name>
<evidence type="ECO:0000256" key="7">
    <source>
        <dbReference type="ARBA" id="ARBA00023170"/>
    </source>
</evidence>
<dbReference type="SUPFAM" id="SSF48508">
    <property type="entry name" value="Nuclear receptor ligand-binding domain"/>
    <property type="match status" value="1"/>
</dbReference>
<dbReference type="InterPro" id="IPR013088">
    <property type="entry name" value="Znf_NHR/GATA"/>
</dbReference>
<keyword evidence="5" id="KW-0238">DNA-binding</keyword>
<reference evidence="10" key="1">
    <citation type="submission" date="2021-02" db="EMBL/GenBank/DDBJ databases">
        <authorList>
            <person name="Nowell W R."/>
        </authorList>
    </citation>
    <scope>NUCLEOTIDE SEQUENCE</scope>
</reference>
<evidence type="ECO:0000256" key="2">
    <source>
        <dbReference type="ARBA" id="ARBA00022771"/>
    </source>
</evidence>
<dbReference type="AlphaFoldDB" id="A0A813PZX4"/>
<dbReference type="EMBL" id="CAJNOJ010000006">
    <property type="protein sequence ID" value="CAF0759179.1"/>
    <property type="molecule type" value="Genomic_DNA"/>
</dbReference>
<dbReference type="Proteomes" id="UP000663828">
    <property type="component" value="Unassembled WGS sequence"/>
</dbReference>
<evidence type="ECO:0000256" key="5">
    <source>
        <dbReference type="ARBA" id="ARBA00023125"/>
    </source>
</evidence>
<dbReference type="Proteomes" id="UP000663852">
    <property type="component" value="Unassembled WGS sequence"/>
</dbReference>
<evidence type="ECO:0000313" key="13">
    <source>
        <dbReference type="Proteomes" id="UP000663852"/>
    </source>
</evidence>
<keyword evidence="1" id="KW-0479">Metal-binding</keyword>
<evidence type="ECO:0000256" key="3">
    <source>
        <dbReference type="ARBA" id="ARBA00022833"/>
    </source>
</evidence>
<keyword evidence="12" id="KW-1185">Reference proteome</keyword>
<comment type="caution">
    <text evidence="10">The sequence shown here is derived from an EMBL/GenBank/DDBJ whole genome shotgun (WGS) entry which is preliminary data.</text>
</comment>
<protein>
    <recommendedName>
        <fullName evidence="9">Nuclear receptor domain-containing protein</fullName>
    </recommendedName>
</protein>
<evidence type="ECO:0000313" key="12">
    <source>
        <dbReference type="Proteomes" id="UP000663828"/>
    </source>
</evidence>
<evidence type="ECO:0000259" key="9">
    <source>
        <dbReference type="PROSITE" id="PS51030"/>
    </source>
</evidence>
<dbReference type="Gene3D" id="3.30.50.10">
    <property type="entry name" value="Erythroid Transcription Factor GATA-1, subunit A"/>
    <property type="match status" value="1"/>
</dbReference>
<evidence type="ECO:0000256" key="4">
    <source>
        <dbReference type="ARBA" id="ARBA00023015"/>
    </source>
</evidence>
<evidence type="ECO:0000256" key="6">
    <source>
        <dbReference type="ARBA" id="ARBA00023163"/>
    </source>
</evidence>
<dbReference type="PROSITE" id="PS00031">
    <property type="entry name" value="NUCLEAR_REC_DBD_1"/>
    <property type="match status" value="1"/>
</dbReference>
<feature type="domain" description="Nuclear receptor" evidence="9">
    <location>
        <begin position="15"/>
        <end position="92"/>
    </location>
</feature>